<dbReference type="Pfam" id="PF07647">
    <property type="entry name" value="SAM_2"/>
    <property type="match status" value="1"/>
</dbReference>
<dbReference type="Gene3D" id="1.10.150.50">
    <property type="entry name" value="Transcription Factor, Ets-1"/>
    <property type="match status" value="1"/>
</dbReference>
<dbReference type="OMA" id="FWHGNRR"/>
<dbReference type="InterPro" id="IPR013761">
    <property type="entry name" value="SAM/pointed_sf"/>
</dbReference>
<feature type="compositionally biased region" description="Polar residues" evidence="2">
    <location>
        <begin position="30"/>
        <end position="41"/>
    </location>
</feature>
<accession>A0A803L1G0</accession>
<reference evidence="4" key="1">
    <citation type="journal article" date="2017" name="Nature">
        <title>The genome of Chenopodium quinoa.</title>
        <authorList>
            <person name="Jarvis D.E."/>
            <person name="Ho Y.S."/>
            <person name="Lightfoot D.J."/>
            <person name="Schmoeckel S.M."/>
            <person name="Li B."/>
            <person name="Borm T.J.A."/>
            <person name="Ohyanagi H."/>
            <person name="Mineta K."/>
            <person name="Michell C.T."/>
            <person name="Saber N."/>
            <person name="Kharbatia N.M."/>
            <person name="Rupper R.R."/>
            <person name="Sharp A.R."/>
            <person name="Dally N."/>
            <person name="Boughton B.A."/>
            <person name="Woo Y.H."/>
            <person name="Gao G."/>
            <person name="Schijlen E.G.W.M."/>
            <person name="Guo X."/>
            <person name="Momin A.A."/>
            <person name="Negrao S."/>
            <person name="Al-Babili S."/>
            <person name="Gehring C."/>
            <person name="Roessner U."/>
            <person name="Jung C."/>
            <person name="Murphy K."/>
            <person name="Arold S.T."/>
            <person name="Gojobori T."/>
            <person name="van der Linden C.G."/>
            <person name="van Loo E.N."/>
            <person name="Jellen E.N."/>
            <person name="Maughan P.J."/>
            <person name="Tester M."/>
        </authorList>
    </citation>
    <scope>NUCLEOTIDE SEQUENCE [LARGE SCALE GENOMIC DNA]</scope>
    <source>
        <strain evidence="4">cv. PI 614886</strain>
    </source>
</reference>
<dbReference type="PANTHER" id="PTHR10627">
    <property type="entry name" value="SCP160"/>
    <property type="match status" value="1"/>
</dbReference>
<evidence type="ECO:0000259" key="3">
    <source>
        <dbReference type="PROSITE" id="PS50105"/>
    </source>
</evidence>
<evidence type="ECO:0000313" key="5">
    <source>
        <dbReference type="Proteomes" id="UP000596660"/>
    </source>
</evidence>
<proteinExistence type="predicted"/>
<feature type="compositionally biased region" description="Low complexity" evidence="2">
    <location>
        <begin position="1"/>
        <end position="20"/>
    </location>
</feature>
<dbReference type="InterPro" id="IPR001660">
    <property type="entry name" value="SAM"/>
</dbReference>
<organism evidence="4 5">
    <name type="scientific">Chenopodium quinoa</name>
    <name type="common">Quinoa</name>
    <dbReference type="NCBI Taxonomy" id="63459"/>
    <lineage>
        <taxon>Eukaryota</taxon>
        <taxon>Viridiplantae</taxon>
        <taxon>Streptophyta</taxon>
        <taxon>Embryophyta</taxon>
        <taxon>Tracheophyta</taxon>
        <taxon>Spermatophyta</taxon>
        <taxon>Magnoliopsida</taxon>
        <taxon>eudicotyledons</taxon>
        <taxon>Gunneridae</taxon>
        <taxon>Pentapetalae</taxon>
        <taxon>Caryophyllales</taxon>
        <taxon>Chenopodiaceae</taxon>
        <taxon>Chenopodioideae</taxon>
        <taxon>Atripliceae</taxon>
        <taxon>Chenopodium</taxon>
    </lineage>
</organism>
<dbReference type="AlphaFoldDB" id="A0A803L1G0"/>
<sequence length="245" mass="27138">MAAELQPPGLGTQLTTLLPGASAAAPQNVPPSSTTEPNPGSTLAPKRHRRPSVRLGDIGDQPATLRTSKPWRLNPNSHPHREHHNPNKSSKIRPLTNLVAPINGNFDYSSAETTTTNNNGIISHRKFPKEFKSKRATRDDVGVNLDIWHAHNRRSIRATRVSNSQQEMGMESNSRNRGSGLEEGVRKWLVELGLGRYAPVFEIHEVDEEVLPYLTLDDLKDMGINAVGSRRKLYSAIQNLRKGLS</sequence>
<dbReference type="EnsemblPlants" id="AUR62005698-RA">
    <property type="protein sequence ID" value="AUR62005698-RA:cds"/>
    <property type="gene ID" value="AUR62005698"/>
</dbReference>
<feature type="region of interest" description="Disordered" evidence="2">
    <location>
        <begin position="1"/>
        <end position="94"/>
    </location>
</feature>
<feature type="compositionally biased region" description="Polar residues" evidence="2">
    <location>
        <begin position="160"/>
        <end position="177"/>
    </location>
</feature>
<dbReference type="SUPFAM" id="SSF47769">
    <property type="entry name" value="SAM/Pointed domain"/>
    <property type="match status" value="1"/>
</dbReference>
<evidence type="ECO:0000313" key="4">
    <source>
        <dbReference type="EnsemblPlants" id="AUR62005698-RA:cds"/>
    </source>
</evidence>
<reference evidence="4" key="2">
    <citation type="submission" date="2021-03" db="UniProtKB">
        <authorList>
            <consortium name="EnsemblPlants"/>
        </authorList>
    </citation>
    <scope>IDENTIFICATION</scope>
</reference>
<keyword evidence="1" id="KW-0677">Repeat</keyword>
<evidence type="ECO:0000256" key="2">
    <source>
        <dbReference type="SAM" id="MobiDB-lite"/>
    </source>
</evidence>
<dbReference type="Proteomes" id="UP000596660">
    <property type="component" value="Unplaced"/>
</dbReference>
<keyword evidence="5" id="KW-1185">Reference proteome</keyword>
<feature type="region of interest" description="Disordered" evidence="2">
    <location>
        <begin position="160"/>
        <end position="179"/>
    </location>
</feature>
<evidence type="ECO:0000256" key="1">
    <source>
        <dbReference type="ARBA" id="ARBA00022737"/>
    </source>
</evidence>
<protein>
    <recommendedName>
        <fullName evidence="3">SAM domain-containing protein</fullName>
    </recommendedName>
</protein>
<dbReference type="CDD" id="cd09487">
    <property type="entry name" value="SAM_superfamily"/>
    <property type="match status" value="1"/>
</dbReference>
<dbReference type="PANTHER" id="PTHR10627:SF69">
    <property type="entry name" value="PROTEIN BICAUDAL C"/>
    <property type="match status" value="1"/>
</dbReference>
<name>A0A803L1G0_CHEQI</name>
<feature type="domain" description="SAM" evidence="3">
    <location>
        <begin position="183"/>
        <end position="243"/>
    </location>
</feature>
<dbReference type="PROSITE" id="PS50105">
    <property type="entry name" value="SAM_DOMAIN"/>
    <property type="match status" value="1"/>
</dbReference>
<dbReference type="SMART" id="SM00454">
    <property type="entry name" value="SAM"/>
    <property type="match status" value="1"/>
</dbReference>
<dbReference type="Gramene" id="AUR62005698-RA">
    <property type="protein sequence ID" value="AUR62005698-RA:cds"/>
    <property type="gene ID" value="AUR62005698"/>
</dbReference>